<dbReference type="Pfam" id="PF03358">
    <property type="entry name" value="FMN_red"/>
    <property type="match status" value="1"/>
</dbReference>
<name>A0A929FD14_LEPEC</name>
<accession>A0A929FD14</accession>
<proteinExistence type="predicted"/>
<protein>
    <submittedName>
        <fullName evidence="2">NAD(P)H-dependent oxidoreductase</fullName>
    </submittedName>
</protein>
<feature type="domain" description="NADPH-dependent FMN reductase-like" evidence="1">
    <location>
        <begin position="20"/>
        <end position="126"/>
    </location>
</feature>
<sequence length="577" mass="64679">MNALHILFVDCTLKPSPELSETGALWTLLAERYQAKDHQIKALRPVDFNILPGHSGDPDDDFLQVFDRIQAADILILGVSALQGQRSSECQKLMERLRETCHNKQDLATGQSPLYNKVVGVLLVGDTWGSGCLGQICCELGQLGCVNPPYNTAVWCQPIDTPTGFMEAKGNTSATVNRDVRLVVEHTIAMAHLIRQTPLQINLKAVNQEVQTITKAAAVATDTILLPPLIHAENTGEGIDYRQVSKRIWTVMQAGRQRGFCFSVLSLEDKIFRAERNNKGFIYKIYPGYFSYRNQYANYDLEKSKAHKLTLMAKIGLPVPVSYGTFKTVAEIPFETLKFPLVAKPDAGSLSENVYPNLQTAEQLRQAAAVIETSDAVSKLESHISGQDYRVLIINHHYAGCVQRRPASVVGDGQRTILELFQRRNQEPGRCDRYETHTTLHQLVFDHTSRRLLHRAGYTLNTVLAEGEVFYLQEKITAALGADYIDCTDDLHPSIVQQCIEFSHHYPSLTIGFDLITTDICRPLAETGGAFNEYNTLPYVDLHECCNVGQQRPVSYLIWDYIEERADSIVTAEFKPF</sequence>
<dbReference type="SUPFAM" id="SSF52218">
    <property type="entry name" value="Flavoproteins"/>
    <property type="match status" value="1"/>
</dbReference>
<dbReference type="InterPro" id="IPR005025">
    <property type="entry name" value="FMN_Rdtase-like_dom"/>
</dbReference>
<evidence type="ECO:0000259" key="1">
    <source>
        <dbReference type="Pfam" id="PF03358"/>
    </source>
</evidence>
<dbReference type="Gene3D" id="3.40.50.360">
    <property type="match status" value="1"/>
</dbReference>
<dbReference type="InterPro" id="IPR029039">
    <property type="entry name" value="Flavoprotein-like_sf"/>
</dbReference>
<gene>
    <name evidence="2" type="ORF">IQ260_28790</name>
</gene>
<comment type="caution">
    <text evidence="2">The sequence shown here is derived from an EMBL/GenBank/DDBJ whole genome shotgun (WGS) entry which is preliminary data.</text>
</comment>
<reference evidence="2" key="1">
    <citation type="submission" date="2020-10" db="EMBL/GenBank/DDBJ databases">
        <authorList>
            <person name="Castelo-Branco R."/>
            <person name="Eusebio N."/>
            <person name="Adriana R."/>
            <person name="Vieira A."/>
            <person name="Brugerolle De Fraissinette N."/>
            <person name="Rezende De Castro R."/>
            <person name="Schneider M.P."/>
            <person name="Vasconcelos V."/>
            <person name="Leao P.N."/>
        </authorList>
    </citation>
    <scope>NUCLEOTIDE SEQUENCE</scope>
    <source>
        <strain evidence="2">LEGE 11479</strain>
    </source>
</reference>
<evidence type="ECO:0000313" key="3">
    <source>
        <dbReference type="Proteomes" id="UP000615026"/>
    </source>
</evidence>
<keyword evidence="3" id="KW-1185">Reference proteome</keyword>
<dbReference type="Proteomes" id="UP000615026">
    <property type="component" value="Unassembled WGS sequence"/>
</dbReference>
<dbReference type="EMBL" id="JADEXP010000485">
    <property type="protein sequence ID" value="MBE9070642.1"/>
    <property type="molecule type" value="Genomic_DNA"/>
</dbReference>
<dbReference type="SUPFAM" id="SSF56059">
    <property type="entry name" value="Glutathione synthetase ATP-binding domain-like"/>
    <property type="match status" value="1"/>
</dbReference>
<dbReference type="RefSeq" id="WP_193996499.1">
    <property type="nucleotide sequence ID" value="NZ_JADEXP010000485.1"/>
</dbReference>
<dbReference type="GO" id="GO:0016491">
    <property type="term" value="F:oxidoreductase activity"/>
    <property type="evidence" value="ECO:0007669"/>
    <property type="project" value="InterPro"/>
</dbReference>
<dbReference type="AlphaFoldDB" id="A0A929FD14"/>
<organism evidence="2 3">
    <name type="scientific">Leptolyngbya cf. ectocarpi LEGE 11479</name>
    <dbReference type="NCBI Taxonomy" id="1828722"/>
    <lineage>
        <taxon>Bacteria</taxon>
        <taxon>Bacillati</taxon>
        <taxon>Cyanobacteriota</taxon>
        <taxon>Cyanophyceae</taxon>
        <taxon>Leptolyngbyales</taxon>
        <taxon>Leptolyngbyaceae</taxon>
        <taxon>Leptolyngbya group</taxon>
        <taxon>Leptolyngbya</taxon>
    </lineage>
</organism>
<dbReference type="Gene3D" id="3.30.470.20">
    <property type="entry name" value="ATP-grasp fold, B domain"/>
    <property type="match status" value="1"/>
</dbReference>
<evidence type="ECO:0000313" key="2">
    <source>
        <dbReference type="EMBL" id="MBE9070642.1"/>
    </source>
</evidence>